<dbReference type="InterPro" id="IPR040059">
    <property type="entry name" value="PUM3"/>
</dbReference>
<sequence>MGEDPGDRRSHTTQAAAGHCAAVSFVKPEPSIAQRTQEERFSAVGEDLERSHMTLSAEAFALAEPLSAGLRLKASDQDDCCKKFVGMQCFIKLKCRRAAGKSLSTQSLIATCIENAGELLRSNFGKEVIYEVAVGGTDGILQPLADRLAALHEAIASLAALPKMNEAEDEHVFENFHSSRTIRKLILDSSTFAVTLWKMALEGKCEMWAQGHSCKVVTAFLESADSKVKDLVKSEMQPLIDRGVLKVPENKLVEKED</sequence>
<proteinExistence type="predicted"/>
<reference evidence="1" key="2">
    <citation type="submission" date="2019-07" db="EMBL/GenBank/DDBJ databases">
        <authorList>
            <person name="Yang Y."/>
            <person name="Bocs S."/>
            <person name="Baudouin L."/>
        </authorList>
    </citation>
    <scope>NUCLEOTIDE SEQUENCE</scope>
    <source>
        <tissue evidence="1">Spear leaf of Hainan Tall coconut</tissue>
    </source>
</reference>
<keyword evidence="2" id="KW-1185">Reference proteome</keyword>
<dbReference type="OrthoDB" id="497380at2759"/>
<dbReference type="GO" id="GO:0005730">
    <property type="term" value="C:nucleolus"/>
    <property type="evidence" value="ECO:0007669"/>
    <property type="project" value="TreeGrafter"/>
</dbReference>
<accession>A0A8K0IR72</accession>
<reference evidence="1" key="1">
    <citation type="journal article" date="2017" name="Gigascience">
        <title>The genome draft of coconut (Cocos nucifera).</title>
        <authorList>
            <person name="Xiao Y."/>
            <person name="Xu P."/>
            <person name="Fan H."/>
            <person name="Baudouin L."/>
            <person name="Xia W."/>
            <person name="Bocs S."/>
            <person name="Xu J."/>
            <person name="Li Q."/>
            <person name="Guo A."/>
            <person name="Zhou L."/>
            <person name="Li J."/>
            <person name="Wu Y."/>
            <person name="Ma Z."/>
            <person name="Armero A."/>
            <person name="Issali A.E."/>
            <person name="Liu N."/>
            <person name="Peng M."/>
            <person name="Yang Y."/>
        </authorList>
    </citation>
    <scope>NUCLEOTIDE SEQUENCE</scope>
    <source>
        <tissue evidence="1">Spear leaf of Hainan Tall coconut</tissue>
    </source>
</reference>
<dbReference type="PANTHER" id="PTHR13389:SF0">
    <property type="entry name" value="PUMILIO HOMOLOG 3"/>
    <property type="match status" value="1"/>
</dbReference>
<dbReference type="PANTHER" id="PTHR13389">
    <property type="entry name" value="PUMILIO HOMOLOG 3"/>
    <property type="match status" value="1"/>
</dbReference>
<evidence type="ECO:0000313" key="2">
    <source>
        <dbReference type="Proteomes" id="UP000797356"/>
    </source>
</evidence>
<dbReference type="Proteomes" id="UP000797356">
    <property type="component" value="Chromosome 12"/>
</dbReference>
<gene>
    <name evidence="1" type="ORF">COCNU_12G002790</name>
</gene>
<dbReference type="GO" id="GO:0003729">
    <property type="term" value="F:mRNA binding"/>
    <property type="evidence" value="ECO:0007669"/>
    <property type="project" value="TreeGrafter"/>
</dbReference>
<dbReference type="EMBL" id="CM017883">
    <property type="protein sequence ID" value="KAG1365279.1"/>
    <property type="molecule type" value="Genomic_DNA"/>
</dbReference>
<dbReference type="AlphaFoldDB" id="A0A8K0IR72"/>
<dbReference type="GO" id="GO:0006417">
    <property type="term" value="P:regulation of translation"/>
    <property type="evidence" value="ECO:0007669"/>
    <property type="project" value="TreeGrafter"/>
</dbReference>
<comment type="caution">
    <text evidence="1">The sequence shown here is derived from an EMBL/GenBank/DDBJ whole genome shotgun (WGS) entry which is preliminary data.</text>
</comment>
<name>A0A8K0IR72_COCNU</name>
<evidence type="ECO:0000313" key="1">
    <source>
        <dbReference type="EMBL" id="KAG1365279.1"/>
    </source>
</evidence>
<protein>
    <submittedName>
        <fullName evidence="1">Uncharacterized protein</fullName>
    </submittedName>
</protein>
<organism evidence="1 2">
    <name type="scientific">Cocos nucifera</name>
    <name type="common">Coconut palm</name>
    <dbReference type="NCBI Taxonomy" id="13894"/>
    <lineage>
        <taxon>Eukaryota</taxon>
        <taxon>Viridiplantae</taxon>
        <taxon>Streptophyta</taxon>
        <taxon>Embryophyta</taxon>
        <taxon>Tracheophyta</taxon>
        <taxon>Spermatophyta</taxon>
        <taxon>Magnoliopsida</taxon>
        <taxon>Liliopsida</taxon>
        <taxon>Arecaceae</taxon>
        <taxon>Arecoideae</taxon>
        <taxon>Cocoseae</taxon>
        <taxon>Attaleinae</taxon>
        <taxon>Cocos</taxon>
    </lineage>
</organism>